<keyword evidence="4" id="KW-0822">Tryptophan biosynthesis</keyword>
<evidence type="ECO:0000256" key="1">
    <source>
        <dbReference type="ARBA" id="ARBA00004664"/>
    </source>
</evidence>
<evidence type="ECO:0000313" key="8">
    <source>
        <dbReference type="EMBL" id="EKY02871.1"/>
    </source>
</evidence>
<keyword evidence="3" id="KW-0028">Amino-acid biosynthesis</keyword>
<comment type="caution">
    <text evidence="8">The sequence shown here is derived from an EMBL/GenBank/DDBJ whole genome shotgun (WGS) entry which is preliminary data.</text>
</comment>
<accession>L1NHS5</accession>
<organism evidence="8 9">
    <name type="scientific">Hoylesella saccharolytica F0055</name>
    <dbReference type="NCBI Taxonomy" id="1127699"/>
    <lineage>
        <taxon>Bacteria</taxon>
        <taxon>Pseudomonadati</taxon>
        <taxon>Bacteroidota</taxon>
        <taxon>Bacteroidia</taxon>
        <taxon>Bacteroidales</taxon>
        <taxon>Prevotellaceae</taxon>
        <taxon>Hoylesella</taxon>
    </lineage>
</organism>
<dbReference type="InterPro" id="IPR001240">
    <property type="entry name" value="PRAI_dom"/>
</dbReference>
<evidence type="ECO:0000256" key="6">
    <source>
        <dbReference type="ARBA" id="ARBA00023235"/>
    </source>
</evidence>
<dbReference type="HOGENOM" id="CLU_076364_1_2_10"/>
<dbReference type="SUPFAM" id="SSF51366">
    <property type="entry name" value="Ribulose-phoshate binding barrel"/>
    <property type="match status" value="1"/>
</dbReference>
<dbReference type="EMBL" id="AMEP01000045">
    <property type="protein sequence ID" value="EKY02871.1"/>
    <property type="molecule type" value="Genomic_DNA"/>
</dbReference>
<evidence type="ECO:0000259" key="7">
    <source>
        <dbReference type="Pfam" id="PF00697"/>
    </source>
</evidence>
<gene>
    <name evidence="8" type="ORF">HMPREF9151_00678</name>
</gene>
<evidence type="ECO:0000256" key="4">
    <source>
        <dbReference type="ARBA" id="ARBA00022822"/>
    </source>
</evidence>
<protein>
    <recommendedName>
        <fullName evidence="2">phosphoribosylanthranilate isomerase</fullName>
        <ecNumber evidence="2">5.3.1.24</ecNumber>
    </recommendedName>
</protein>
<sequence length="242" mass="27689">MIVKINGMRETDNICAMGELEVDMIGLDFDPKSSGYIELIVSQAGFLPDYSPEHRQELLKHKEQRNKTVRRASRVGIFTDDMAQNIVTRVYNHRLDYVQLDGAESVTTCENLRRTLNPDIRKNIQLIKTITIRQEEDFEQCTAYRNAIDMFIFRPASSNDGKMVFCGTFFNHYTGNIPFLLSETDISKLSDWVHISHPYFAGIDITISSTGSPHTTDTDTLRAFITKVRRLKNSFSAKIPIQ</sequence>
<evidence type="ECO:0000256" key="2">
    <source>
        <dbReference type="ARBA" id="ARBA00012572"/>
    </source>
</evidence>
<dbReference type="GO" id="GO:0000162">
    <property type="term" value="P:L-tryptophan biosynthetic process"/>
    <property type="evidence" value="ECO:0007669"/>
    <property type="project" value="UniProtKB-UniPathway"/>
</dbReference>
<dbReference type="GO" id="GO:0004640">
    <property type="term" value="F:phosphoribosylanthranilate isomerase activity"/>
    <property type="evidence" value="ECO:0007669"/>
    <property type="project" value="UniProtKB-EC"/>
</dbReference>
<dbReference type="RefSeq" id="WP_009161845.1">
    <property type="nucleotide sequence ID" value="NZ_KB290974.1"/>
</dbReference>
<dbReference type="PATRIC" id="fig|1127699.3.peg.626"/>
<dbReference type="EC" id="5.3.1.24" evidence="2"/>
<dbReference type="Pfam" id="PF00697">
    <property type="entry name" value="PRAI"/>
    <property type="match status" value="1"/>
</dbReference>
<reference evidence="8 9" key="1">
    <citation type="submission" date="2012-05" db="EMBL/GenBank/DDBJ databases">
        <authorList>
            <person name="Weinstock G."/>
            <person name="Sodergren E."/>
            <person name="Lobos E.A."/>
            <person name="Fulton L."/>
            <person name="Fulton R."/>
            <person name="Courtney L."/>
            <person name="Fronick C."/>
            <person name="O'Laughlin M."/>
            <person name="Godfrey J."/>
            <person name="Wilson R.M."/>
            <person name="Miner T."/>
            <person name="Farmer C."/>
            <person name="Delehaunty K."/>
            <person name="Cordes M."/>
            <person name="Minx P."/>
            <person name="Tomlinson C."/>
            <person name="Chen J."/>
            <person name="Wollam A."/>
            <person name="Pepin K.H."/>
            <person name="Bhonagiri V."/>
            <person name="Zhang X."/>
            <person name="Suruliraj S."/>
            <person name="Warren W."/>
            <person name="Mitreva M."/>
            <person name="Mardis E.R."/>
            <person name="Wilson R.K."/>
        </authorList>
    </citation>
    <scope>NUCLEOTIDE SEQUENCE [LARGE SCALE GENOMIC DNA]</scope>
    <source>
        <strain evidence="8 9">F0055</strain>
    </source>
</reference>
<dbReference type="UniPathway" id="UPA00035">
    <property type="reaction ID" value="UER00042"/>
</dbReference>
<comment type="pathway">
    <text evidence="1">Amino-acid biosynthesis; L-tryptophan biosynthesis; L-tryptophan from chorismate: step 3/5.</text>
</comment>
<dbReference type="InterPro" id="IPR011060">
    <property type="entry name" value="RibuloseP-bd_barrel"/>
</dbReference>
<feature type="domain" description="N-(5'phosphoribosyl) anthranilate isomerase (PRAI)" evidence="7">
    <location>
        <begin position="50"/>
        <end position="153"/>
    </location>
</feature>
<proteinExistence type="predicted"/>
<evidence type="ECO:0000313" key="9">
    <source>
        <dbReference type="Proteomes" id="UP000010433"/>
    </source>
</evidence>
<evidence type="ECO:0000256" key="3">
    <source>
        <dbReference type="ARBA" id="ARBA00022605"/>
    </source>
</evidence>
<dbReference type="AlphaFoldDB" id="L1NHS5"/>
<dbReference type="Proteomes" id="UP000010433">
    <property type="component" value="Unassembled WGS sequence"/>
</dbReference>
<evidence type="ECO:0000256" key="5">
    <source>
        <dbReference type="ARBA" id="ARBA00023141"/>
    </source>
</evidence>
<dbReference type="Gene3D" id="3.20.20.70">
    <property type="entry name" value="Aldolase class I"/>
    <property type="match status" value="1"/>
</dbReference>
<dbReference type="InterPro" id="IPR013785">
    <property type="entry name" value="Aldolase_TIM"/>
</dbReference>
<name>L1NHS5_9BACT</name>
<keyword evidence="6" id="KW-0413">Isomerase</keyword>
<keyword evidence="9" id="KW-1185">Reference proteome</keyword>
<keyword evidence="5" id="KW-0057">Aromatic amino acid biosynthesis</keyword>
<dbReference type="STRING" id="1127699.HMPREF9151_00678"/>
<dbReference type="OrthoDB" id="9786954at2"/>